<evidence type="ECO:0000313" key="2">
    <source>
        <dbReference type="EMBL" id="SMY06130.1"/>
    </source>
</evidence>
<evidence type="ECO:0000313" key="3">
    <source>
        <dbReference type="Proteomes" id="UP000201613"/>
    </source>
</evidence>
<dbReference type="InterPro" id="IPR017592">
    <property type="entry name" value="Pilus_assmbl_Flp-typ_CpaB"/>
</dbReference>
<dbReference type="Pfam" id="PF16976">
    <property type="entry name" value="RcpC"/>
    <property type="match status" value="1"/>
</dbReference>
<dbReference type="CDD" id="cd11614">
    <property type="entry name" value="SAF_CpaB_FlgA_like"/>
    <property type="match status" value="1"/>
</dbReference>
<feature type="domain" description="SAF" evidence="1">
    <location>
        <begin position="43"/>
        <end position="111"/>
    </location>
</feature>
<dbReference type="Proteomes" id="UP000201613">
    <property type="component" value="Unassembled WGS sequence"/>
</dbReference>
<dbReference type="InterPro" id="IPR013974">
    <property type="entry name" value="SAF"/>
</dbReference>
<dbReference type="NCBIfam" id="TIGR03177">
    <property type="entry name" value="pilus_cpaB"/>
    <property type="match status" value="1"/>
</dbReference>
<dbReference type="InterPro" id="IPR031571">
    <property type="entry name" value="RcpC_dom"/>
</dbReference>
<accession>A0A238LB39</accession>
<dbReference type="AlphaFoldDB" id="A0A238LB39"/>
<evidence type="ECO:0000259" key="1">
    <source>
        <dbReference type="SMART" id="SM00858"/>
    </source>
</evidence>
<proteinExistence type="predicted"/>
<gene>
    <name evidence="2" type="ORF">LOM8899_00251</name>
</gene>
<protein>
    <submittedName>
        <fullName evidence="2">SAF domain protein</fullName>
    </submittedName>
</protein>
<dbReference type="SMART" id="SM00858">
    <property type="entry name" value="SAF"/>
    <property type="match status" value="1"/>
</dbReference>
<dbReference type="OrthoDB" id="163768at2"/>
<keyword evidence="3" id="KW-1185">Reference proteome</keyword>
<dbReference type="RefSeq" id="WP_093990342.1">
    <property type="nucleotide sequence ID" value="NZ_FXZK01000001.1"/>
</dbReference>
<reference evidence="2 3" key="1">
    <citation type="submission" date="2017-05" db="EMBL/GenBank/DDBJ databases">
        <authorList>
            <person name="Song R."/>
            <person name="Chenine A.L."/>
            <person name="Ruprecht R.M."/>
        </authorList>
    </citation>
    <scope>NUCLEOTIDE SEQUENCE [LARGE SCALE GENOMIC DNA]</scope>
    <source>
        <strain evidence="2 3">CECT 8899</strain>
    </source>
</reference>
<organism evidence="2 3">
    <name type="scientific">Flavimaricola marinus</name>
    <dbReference type="NCBI Taxonomy" id="1819565"/>
    <lineage>
        <taxon>Bacteria</taxon>
        <taxon>Pseudomonadati</taxon>
        <taxon>Pseudomonadota</taxon>
        <taxon>Alphaproteobacteria</taxon>
        <taxon>Rhodobacterales</taxon>
        <taxon>Paracoccaceae</taxon>
        <taxon>Flavimaricola</taxon>
    </lineage>
</organism>
<name>A0A238LB39_9RHOB</name>
<sequence>MRIASLIIALSGVAVAGGSVYVAQDYLQQQSARNSAGADGALVTVVVAGRDIALGQILESQLLRTIDWPRGSVPEGVFTDLNDLIAAPGGDPRRARRAIAEGELVLMSRVSDFGEKVTIVQSLAAGHRAMAIEVAAETAVGGFVTPGDFVDVVLTHGRNDSLRAVTILQNVRVIGVDQDSDERSDTPGIARTVTLEVDPTEGQRLALAQQAGTLSLSLRAEASELDAPIVAINLADLLQDVSPVPEAEARAPIVVRRANVLDTDL</sequence>
<dbReference type="EMBL" id="FXZK01000001">
    <property type="protein sequence ID" value="SMY06130.1"/>
    <property type="molecule type" value="Genomic_DNA"/>
</dbReference>
<dbReference type="Pfam" id="PF08666">
    <property type="entry name" value="SAF"/>
    <property type="match status" value="1"/>
</dbReference>